<evidence type="ECO:0000259" key="2">
    <source>
        <dbReference type="PROSITE" id="PS51272"/>
    </source>
</evidence>
<dbReference type="Pfam" id="PF00395">
    <property type="entry name" value="SLH"/>
    <property type="match status" value="2"/>
</dbReference>
<evidence type="ECO:0000313" key="3">
    <source>
        <dbReference type="EMBL" id="MET4563325.1"/>
    </source>
</evidence>
<dbReference type="Proteomes" id="UP001549363">
    <property type="component" value="Unassembled WGS sequence"/>
</dbReference>
<dbReference type="PROSITE" id="PS51272">
    <property type="entry name" value="SLH"/>
    <property type="match status" value="1"/>
</dbReference>
<dbReference type="EMBL" id="JBEPSB010000038">
    <property type="protein sequence ID" value="MET4563325.1"/>
    <property type="molecule type" value="Genomic_DNA"/>
</dbReference>
<gene>
    <name evidence="3" type="ORF">ABIA69_004522</name>
</gene>
<organism evidence="3 4">
    <name type="scientific">Lysinibacillus parviboronicapiens</name>
    <dbReference type="NCBI Taxonomy" id="436516"/>
    <lineage>
        <taxon>Bacteria</taxon>
        <taxon>Bacillati</taxon>
        <taxon>Bacillota</taxon>
        <taxon>Bacilli</taxon>
        <taxon>Bacillales</taxon>
        <taxon>Bacillaceae</taxon>
        <taxon>Lysinibacillus</taxon>
    </lineage>
</organism>
<keyword evidence="4" id="KW-1185">Reference proteome</keyword>
<name>A0ABV2PQT6_9BACI</name>
<dbReference type="RefSeq" id="WP_354473176.1">
    <property type="nucleotide sequence ID" value="NZ_JBEPSB010000038.1"/>
</dbReference>
<dbReference type="InterPro" id="IPR001119">
    <property type="entry name" value="SLH_dom"/>
</dbReference>
<sequence>MIEDIVARGIITGYPDYMLRPNEPIKRQHLAVMIARTFELTLKRKDVLFSDVSTSHPYYEAIMSIQQAGIVNGSNGAFTPDESKRMIQERVLINLFSKHALFLLLYQGI</sequence>
<keyword evidence="1" id="KW-0732">Signal</keyword>
<reference evidence="3 4" key="1">
    <citation type="submission" date="2024-06" db="EMBL/GenBank/DDBJ databases">
        <title>Sorghum-associated microbial communities from plants grown in Nebraska, USA.</title>
        <authorList>
            <person name="Schachtman D."/>
        </authorList>
    </citation>
    <scope>NUCLEOTIDE SEQUENCE [LARGE SCALE GENOMIC DNA]</scope>
    <source>
        <strain evidence="3 4">736</strain>
    </source>
</reference>
<comment type="caution">
    <text evidence="3">The sequence shown here is derived from an EMBL/GenBank/DDBJ whole genome shotgun (WGS) entry which is preliminary data.</text>
</comment>
<feature type="domain" description="SLH" evidence="2">
    <location>
        <begin position="1"/>
        <end position="48"/>
    </location>
</feature>
<evidence type="ECO:0000313" key="4">
    <source>
        <dbReference type="Proteomes" id="UP001549363"/>
    </source>
</evidence>
<protein>
    <recommendedName>
        <fullName evidence="2">SLH domain-containing protein</fullName>
    </recommendedName>
</protein>
<accession>A0ABV2PQT6</accession>
<evidence type="ECO:0000256" key="1">
    <source>
        <dbReference type="ARBA" id="ARBA00022729"/>
    </source>
</evidence>
<proteinExistence type="predicted"/>